<dbReference type="AlphaFoldDB" id="A0A1Q9DX50"/>
<protein>
    <submittedName>
        <fullName evidence="8">Caltractin</fullName>
    </submittedName>
</protein>
<keyword evidence="9" id="KW-1185">Reference proteome</keyword>
<dbReference type="FunFam" id="1.10.238.10:FF:000178">
    <property type="entry name" value="Calmodulin-2 A"/>
    <property type="match status" value="1"/>
</dbReference>
<dbReference type="Gene3D" id="3.30.1370.110">
    <property type="match status" value="1"/>
</dbReference>
<proteinExistence type="inferred from homology"/>
<dbReference type="PANTHER" id="PTHR23048:SF59">
    <property type="entry name" value="EF-HAND SUPERFAMILY PROTEIN"/>
    <property type="match status" value="1"/>
</dbReference>
<keyword evidence="5" id="KW-0206">Cytoskeleton</keyword>
<sequence>MFILALALYREACERGAACHLHSFEAGVIDLHGLLVEQAKLAVEASLLEILVNACLGKQVLADLVIVVGVGHHSAGGQPVVGPAVLKFLSELRMPVALTKASHAVAMWTQEKQSTRGKRSKVYLSGAAASEPQLLESVDAALKKTNAGVVGLLDALGEHGWIPSAAPSYGGPIDDKVSVEWPMFICQKDVEQIYAKETLFIGVKDQNIPGKLCICGPPDAVDKLKGDFASRLKQLSPEANESFDDYDTAQEWDVVYRNTSITSGMQAFSLAKPYFPKGNVLYGLMEEVYKIGWRLVSAPSFGGNNVDWPCFIFKRLLNPPSSPPALVLAGIKDQNIPGKLCLSGSPSHTGEVAKLLHGALRTVKGHDQVALSKDEYDADWEQVIRNTSITTGHQAFSFKTAYFPRNDSIMALTRTMGKQGWKLIACPSFGGMGASWPTFFWEYDGTPFETALVAIKDQNWPGKVCLGGVGKEVTEGILNGLKVMSGPDVQCAKDDYDQDYDVAFRNTKMTTGHACCSFQNSWWPYAYPMELILGELHKHKWLPAGGPNFGSLKLTWPAVLLQRKVESNGTEDADIEVETEPGTWRKLTLTSQNKERSSGGPRLHRSWSLSSKQVMQDLSFTEADEQLSQEMLKEVKAAFDLCDSDGSGEINAKELHLVMRELGFKDSKEEVGRMIAQIDETGSGPLNFDKFRCMVIRKMMERKPRVEKAFQQFDPEGLGYITLQKLKRVSRALGEDLGDVELQDMLNLADRDKDGLVSQAEFMAFMKERGMW</sequence>
<dbReference type="SMART" id="SM00463">
    <property type="entry name" value="SMR"/>
    <property type="match status" value="1"/>
</dbReference>
<organism evidence="8 9">
    <name type="scientific">Symbiodinium microadriaticum</name>
    <name type="common">Dinoflagellate</name>
    <name type="synonym">Zooxanthella microadriatica</name>
    <dbReference type="NCBI Taxonomy" id="2951"/>
    <lineage>
        <taxon>Eukaryota</taxon>
        <taxon>Sar</taxon>
        <taxon>Alveolata</taxon>
        <taxon>Dinophyceae</taxon>
        <taxon>Suessiales</taxon>
        <taxon>Symbiodiniaceae</taxon>
        <taxon>Symbiodinium</taxon>
    </lineage>
</organism>
<feature type="domain" description="EF-hand" evidence="6">
    <location>
        <begin position="737"/>
        <end position="772"/>
    </location>
</feature>
<keyword evidence="4" id="KW-0106">Calcium</keyword>
<keyword evidence="5" id="KW-0963">Cytoplasm</keyword>
<name>A0A1Q9DX50_SYMMI</name>
<dbReference type="PROSITE" id="PS00018">
    <property type="entry name" value="EF_HAND_1"/>
    <property type="match status" value="2"/>
</dbReference>
<dbReference type="Pfam" id="PF13499">
    <property type="entry name" value="EF-hand_7"/>
    <property type="match status" value="2"/>
</dbReference>
<feature type="domain" description="Smr" evidence="7">
    <location>
        <begin position="29"/>
        <end position="109"/>
    </location>
</feature>
<dbReference type="PANTHER" id="PTHR23048">
    <property type="entry name" value="MYOSIN LIGHT CHAIN 1, 3"/>
    <property type="match status" value="1"/>
</dbReference>
<dbReference type="Gene3D" id="1.10.238.10">
    <property type="entry name" value="EF-hand"/>
    <property type="match status" value="2"/>
</dbReference>
<dbReference type="SUPFAM" id="SSF160443">
    <property type="entry name" value="SMR domain-like"/>
    <property type="match status" value="1"/>
</dbReference>
<dbReference type="InterPro" id="IPR036063">
    <property type="entry name" value="Smr_dom_sf"/>
</dbReference>
<dbReference type="InterPro" id="IPR002048">
    <property type="entry name" value="EF_hand_dom"/>
</dbReference>
<dbReference type="Proteomes" id="UP000186817">
    <property type="component" value="Unassembled WGS sequence"/>
</dbReference>
<dbReference type="EMBL" id="LSRX01000351">
    <property type="protein sequence ID" value="OLP99755.1"/>
    <property type="molecule type" value="Genomic_DNA"/>
</dbReference>
<evidence type="ECO:0000256" key="1">
    <source>
        <dbReference type="ARBA" id="ARBA00004245"/>
    </source>
</evidence>
<keyword evidence="3" id="KW-0677">Repeat</keyword>
<comment type="similarity">
    <text evidence="2">Belongs to the centrin family.</text>
</comment>
<dbReference type="PROSITE" id="PS50222">
    <property type="entry name" value="EF_HAND_2"/>
    <property type="match status" value="3"/>
</dbReference>
<feature type="domain" description="EF-hand" evidence="6">
    <location>
        <begin position="630"/>
        <end position="665"/>
    </location>
</feature>
<dbReference type="InterPro" id="IPR011992">
    <property type="entry name" value="EF-hand-dom_pair"/>
</dbReference>
<dbReference type="GO" id="GO:0016460">
    <property type="term" value="C:myosin II complex"/>
    <property type="evidence" value="ECO:0007669"/>
    <property type="project" value="TreeGrafter"/>
</dbReference>
<dbReference type="CDD" id="cd00051">
    <property type="entry name" value="EFh"/>
    <property type="match status" value="2"/>
</dbReference>
<dbReference type="InterPro" id="IPR050230">
    <property type="entry name" value="CALM/Myosin/TropC-like"/>
</dbReference>
<evidence type="ECO:0000256" key="2">
    <source>
        <dbReference type="ARBA" id="ARBA00005253"/>
    </source>
</evidence>
<dbReference type="GO" id="GO:0005509">
    <property type="term" value="F:calcium ion binding"/>
    <property type="evidence" value="ECO:0007669"/>
    <property type="project" value="InterPro"/>
</dbReference>
<dbReference type="InterPro" id="IPR002625">
    <property type="entry name" value="Smr_dom"/>
</dbReference>
<feature type="domain" description="EF-hand" evidence="6">
    <location>
        <begin position="701"/>
        <end position="736"/>
    </location>
</feature>
<evidence type="ECO:0000256" key="5">
    <source>
        <dbReference type="ARBA" id="ARBA00023212"/>
    </source>
</evidence>
<evidence type="ECO:0000256" key="4">
    <source>
        <dbReference type="ARBA" id="ARBA00022837"/>
    </source>
</evidence>
<accession>A0A1Q9DX50</accession>
<gene>
    <name evidence="8" type="primary">Caltractin</name>
    <name evidence="8" type="ORF">AK812_SmicGene17664</name>
</gene>
<evidence type="ECO:0000259" key="7">
    <source>
        <dbReference type="PROSITE" id="PS50828"/>
    </source>
</evidence>
<evidence type="ECO:0000259" key="6">
    <source>
        <dbReference type="PROSITE" id="PS50222"/>
    </source>
</evidence>
<reference evidence="8 9" key="1">
    <citation type="submission" date="2016-02" db="EMBL/GenBank/DDBJ databases">
        <title>Genome analysis of coral dinoflagellate symbionts highlights evolutionary adaptations to a symbiotic lifestyle.</title>
        <authorList>
            <person name="Aranda M."/>
            <person name="Li Y."/>
            <person name="Liew Y.J."/>
            <person name="Baumgarten S."/>
            <person name="Simakov O."/>
            <person name="Wilson M."/>
            <person name="Piel J."/>
            <person name="Ashoor H."/>
            <person name="Bougouffa S."/>
            <person name="Bajic V.B."/>
            <person name="Ryu T."/>
            <person name="Ravasi T."/>
            <person name="Bayer T."/>
            <person name="Micklem G."/>
            <person name="Kim H."/>
            <person name="Bhak J."/>
            <person name="Lajeunesse T.C."/>
            <person name="Voolstra C.R."/>
        </authorList>
    </citation>
    <scope>NUCLEOTIDE SEQUENCE [LARGE SCALE GENOMIC DNA]</scope>
    <source>
        <strain evidence="8 9">CCMP2467</strain>
    </source>
</reference>
<dbReference type="InterPro" id="IPR018247">
    <property type="entry name" value="EF_Hand_1_Ca_BS"/>
</dbReference>
<dbReference type="PROSITE" id="PS50828">
    <property type="entry name" value="SMR"/>
    <property type="match status" value="1"/>
</dbReference>
<dbReference type="SMART" id="SM00054">
    <property type="entry name" value="EFh"/>
    <property type="match status" value="4"/>
</dbReference>
<comment type="subcellular location">
    <subcellularLocation>
        <location evidence="1">Cytoplasm</location>
        <location evidence="1">Cytoskeleton</location>
    </subcellularLocation>
</comment>
<evidence type="ECO:0000256" key="3">
    <source>
        <dbReference type="ARBA" id="ARBA00022737"/>
    </source>
</evidence>
<evidence type="ECO:0000313" key="8">
    <source>
        <dbReference type="EMBL" id="OLP99755.1"/>
    </source>
</evidence>
<dbReference type="SUPFAM" id="SSF47473">
    <property type="entry name" value="EF-hand"/>
    <property type="match status" value="1"/>
</dbReference>
<evidence type="ECO:0000313" key="9">
    <source>
        <dbReference type="Proteomes" id="UP000186817"/>
    </source>
</evidence>
<comment type="caution">
    <text evidence="8">The sequence shown here is derived from an EMBL/GenBank/DDBJ whole genome shotgun (WGS) entry which is preliminary data.</text>
</comment>
<dbReference type="OrthoDB" id="437629at2759"/>